<comment type="caution">
    <text evidence="1">The sequence shown here is derived from an EMBL/GenBank/DDBJ whole genome shotgun (WGS) entry which is preliminary data.</text>
</comment>
<organism evidence="1 2">
    <name type="scientific">Mycena maculata</name>
    <dbReference type="NCBI Taxonomy" id="230809"/>
    <lineage>
        <taxon>Eukaryota</taxon>
        <taxon>Fungi</taxon>
        <taxon>Dikarya</taxon>
        <taxon>Basidiomycota</taxon>
        <taxon>Agaricomycotina</taxon>
        <taxon>Agaricomycetes</taxon>
        <taxon>Agaricomycetidae</taxon>
        <taxon>Agaricales</taxon>
        <taxon>Marasmiineae</taxon>
        <taxon>Mycenaceae</taxon>
        <taxon>Mycena</taxon>
    </lineage>
</organism>
<accession>A0AAD7MRV8</accession>
<sequence>MVAIKARMIRVSGPALGVGNSFPIWKEGEGGGLEEVSTSSATVPKLNCNLYCSQQEDRRLPLGRSDPDFRHSKKFVRTFGLPGLPNCVLNNAAAAIGPFKLTVDGPESQIAVNHVRHFLFTKLVLPKLLATKTATYTLAPARGYKKWELL</sequence>
<dbReference type="InterPro" id="IPR036291">
    <property type="entry name" value="NAD(P)-bd_dom_sf"/>
</dbReference>
<dbReference type="EMBL" id="JARJLG010000208">
    <property type="protein sequence ID" value="KAJ7727974.1"/>
    <property type="molecule type" value="Genomic_DNA"/>
</dbReference>
<reference evidence="1" key="1">
    <citation type="submission" date="2023-03" db="EMBL/GenBank/DDBJ databases">
        <title>Massive genome expansion in bonnet fungi (Mycena s.s.) driven by repeated elements and novel gene families across ecological guilds.</title>
        <authorList>
            <consortium name="Lawrence Berkeley National Laboratory"/>
            <person name="Harder C.B."/>
            <person name="Miyauchi S."/>
            <person name="Viragh M."/>
            <person name="Kuo A."/>
            <person name="Thoen E."/>
            <person name="Andreopoulos B."/>
            <person name="Lu D."/>
            <person name="Skrede I."/>
            <person name="Drula E."/>
            <person name="Henrissat B."/>
            <person name="Morin E."/>
            <person name="Kohler A."/>
            <person name="Barry K."/>
            <person name="LaButti K."/>
            <person name="Morin E."/>
            <person name="Salamov A."/>
            <person name="Lipzen A."/>
            <person name="Mereny Z."/>
            <person name="Hegedus B."/>
            <person name="Baldrian P."/>
            <person name="Stursova M."/>
            <person name="Weitz H."/>
            <person name="Taylor A."/>
            <person name="Grigoriev I.V."/>
            <person name="Nagy L.G."/>
            <person name="Martin F."/>
            <person name="Kauserud H."/>
        </authorList>
    </citation>
    <scope>NUCLEOTIDE SEQUENCE</scope>
    <source>
        <strain evidence="1">CBHHK188m</strain>
    </source>
</reference>
<protein>
    <submittedName>
        <fullName evidence="1">Uncharacterized protein</fullName>
    </submittedName>
</protein>
<dbReference type="SUPFAM" id="SSF51735">
    <property type="entry name" value="NAD(P)-binding Rossmann-fold domains"/>
    <property type="match status" value="1"/>
</dbReference>
<dbReference type="Proteomes" id="UP001215280">
    <property type="component" value="Unassembled WGS sequence"/>
</dbReference>
<name>A0AAD7MRV8_9AGAR</name>
<dbReference type="AlphaFoldDB" id="A0AAD7MRV8"/>
<dbReference type="Gene3D" id="3.40.50.720">
    <property type="entry name" value="NAD(P)-binding Rossmann-like Domain"/>
    <property type="match status" value="1"/>
</dbReference>
<keyword evidence="2" id="KW-1185">Reference proteome</keyword>
<evidence type="ECO:0000313" key="1">
    <source>
        <dbReference type="EMBL" id="KAJ7727974.1"/>
    </source>
</evidence>
<evidence type="ECO:0000313" key="2">
    <source>
        <dbReference type="Proteomes" id="UP001215280"/>
    </source>
</evidence>
<proteinExistence type="predicted"/>
<gene>
    <name evidence="1" type="ORF">DFH07DRAFT_999129</name>
</gene>